<dbReference type="AlphaFoldDB" id="U1GER6"/>
<gene>
    <name evidence="12" type="ORF">EPUS_00404</name>
</gene>
<feature type="compositionally biased region" description="Basic residues" evidence="10">
    <location>
        <begin position="1"/>
        <end position="11"/>
    </location>
</feature>
<evidence type="ECO:0000256" key="7">
    <source>
        <dbReference type="ARBA" id="ARBA00023242"/>
    </source>
</evidence>
<evidence type="ECO:0000256" key="9">
    <source>
        <dbReference type="ARBA" id="ARBA00023328"/>
    </source>
</evidence>
<dbReference type="InterPro" id="IPR018851">
    <property type="entry name" value="Borealin_N"/>
</dbReference>
<feature type="compositionally biased region" description="Low complexity" evidence="10">
    <location>
        <begin position="21"/>
        <end position="30"/>
    </location>
</feature>
<feature type="region of interest" description="Disordered" evidence="10">
    <location>
        <begin position="1"/>
        <end position="40"/>
    </location>
</feature>
<feature type="region of interest" description="Disordered" evidence="10">
    <location>
        <begin position="278"/>
        <end position="386"/>
    </location>
</feature>
<dbReference type="GO" id="GO:0032133">
    <property type="term" value="C:chromosome passenger complex"/>
    <property type="evidence" value="ECO:0007669"/>
    <property type="project" value="TreeGrafter"/>
</dbReference>
<proteinExistence type="inferred from homology"/>
<dbReference type="Pfam" id="PF10444">
    <property type="entry name" value="Nbl1_Borealin_N"/>
    <property type="match status" value="1"/>
</dbReference>
<dbReference type="RefSeq" id="XP_007804251.1">
    <property type="nucleotide sequence ID" value="XM_007806060.1"/>
</dbReference>
<comment type="similarity">
    <text evidence="3">Belongs to the borealin family.</text>
</comment>
<dbReference type="OrthoDB" id="2392550at2759"/>
<keyword evidence="5" id="KW-0132">Cell division</keyword>
<evidence type="ECO:0000256" key="4">
    <source>
        <dbReference type="ARBA" id="ARBA00022454"/>
    </source>
</evidence>
<feature type="compositionally biased region" description="Low complexity" evidence="10">
    <location>
        <begin position="280"/>
        <end position="290"/>
    </location>
</feature>
<organism evidence="12 13">
    <name type="scientific">Endocarpon pusillum (strain Z07020 / HMAS-L-300199)</name>
    <name type="common">Lichen-forming fungus</name>
    <dbReference type="NCBI Taxonomy" id="1263415"/>
    <lineage>
        <taxon>Eukaryota</taxon>
        <taxon>Fungi</taxon>
        <taxon>Dikarya</taxon>
        <taxon>Ascomycota</taxon>
        <taxon>Pezizomycotina</taxon>
        <taxon>Eurotiomycetes</taxon>
        <taxon>Chaetothyriomycetidae</taxon>
        <taxon>Verrucariales</taxon>
        <taxon>Verrucariaceae</taxon>
        <taxon>Endocarpon</taxon>
    </lineage>
</organism>
<reference evidence="13" key="1">
    <citation type="journal article" date="2014" name="BMC Genomics">
        <title>Genome characteristics reveal the impact of lichenization on lichen-forming fungus Endocarpon pusillum Hedwig (Verrucariales, Ascomycota).</title>
        <authorList>
            <person name="Wang Y.-Y."/>
            <person name="Liu B."/>
            <person name="Zhang X.-Y."/>
            <person name="Zhou Q.-M."/>
            <person name="Zhang T."/>
            <person name="Li H."/>
            <person name="Yu Y.-F."/>
            <person name="Zhang X.-L."/>
            <person name="Hao X.-Y."/>
            <person name="Wang M."/>
            <person name="Wang L."/>
            <person name="Wei J.-C."/>
        </authorList>
    </citation>
    <scope>NUCLEOTIDE SEQUENCE [LARGE SCALE GENOMIC DNA]</scope>
    <source>
        <strain evidence="13">Z07020 / HMAS-L-300199</strain>
    </source>
</reference>
<name>U1GER6_ENDPU</name>
<keyword evidence="7" id="KW-0539">Nucleus</keyword>
<evidence type="ECO:0000313" key="12">
    <source>
        <dbReference type="EMBL" id="ERF70216.1"/>
    </source>
</evidence>
<dbReference type="Proteomes" id="UP000019373">
    <property type="component" value="Unassembled WGS sequence"/>
</dbReference>
<evidence type="ECO:0000256" key="10">
    <source>
        <dbReference type="SAM" id="MobiDB-lite"/>
    </source>
</evidence>
<dbReference type="OMA" id="HGMVEHA"/>
<dbReference type="PANTHER" id="PTHR16040">
    <property type="entry name" value="AUSTRALIN, ISOFORM A-RELATED"/>
    <property type="match status" value="1"/>
</dbReference>
<dbReference type="HOGENOM" id="CLU_038589_0_0_1"/>
<dbReference type="GeneID" id="19235466"/>
<evidence type="ECO:0000256" key="1">
    <source>
        <dbReference type="ARBA" id="ARBA00004123"/>
    </source>
</evidence>
<comment type="subcellular location">
    <subcellularLocation>
        <location evidence="2">Chromosome</location>
        <location evidence="2">Centromere</location>
    </subcellularLocation>
    <subcellularLocation>
        <location evidence="1">Nucleus</location>
    </subcellularLocation>
</comment>
<feature type="compositionally biased region" description="Low complexity" evidence="10">
    <location>
        <begin position="318"/>
        <end position="332"/>
    </location>
</feature>
<dbReference type="GO" id="GO:0051233">
    <property type="term" value="C:spindle midzone"/>
    <property type="evidence" value="ECO:0007669"/>
    <property type="project" value="TreeGrafter"/>
</dbReference>
<feature type="compositionally biased region" description="Low complexity" evidence="10">
    <location>
        <begin position="250"/>
        <end position="264"/>
    </location>
</feature>
<evidence type="ECO:0000259" key="11">
    <source>
        <dbReference type="Pfam" id="PF10444"/>
    </source>
</evidence>
<feature type="compositionally biased region" description="Polar residues" evidence="10">
    <location>
        <begin position="205"/>
        <end position="221"/>
    </location>
</feature>
<dbReference type="GO" id="GO:0000070">
    <property type="term" value="P:mitotic sister chromatid segregation"/>
    <property type="evidence" value="ECO:0007669"/>
    <property type="project" value="TreeGrafter"/>
</dbReference>
<evidence type="ECO:0000256" key="2">
    <source>
        <dbReference type="ARBA" id="ARBA00004584"/>
    </source>
</evidence>
<dbReference type="GO" id="GO:0051301">
    <property type="term" value="P:cell division"/>
    <property type="evidence" value="ECO:0007669"/>
    <property type="project" value="UniProtKB-KW"/>
</dbReference>
<dbReference type="eggNOG" id="ENOG502S9QE">
    <property type="taxonomic scope" value="Eukaryota"/>
</dbReference>
<evidence type="ECO:0000256" key="3">
    <source>
        <dbReference type="ARBA" id="ARBA00009914"/>
    </source>
</evidence>
<keyword evidence="9" id="KW-0137">Centromere</keyword>
<sequence>MDSQQSRKRKSAAVEAEHDTSAAATPTGSPARKRMKISQSQKQALIDNLQLEITERARHLRAHYALQASDLRSRIERRINRIPLSLRKANMGELLAKYADTTIAKQMPQAGDSTKALPAVPAAENHRPLPAIPRDLASSAAKPANSNGPTPVKAPRKRSSEIAILSDKENEPTVEADELSNPKNPKRTKTAAGTKPRAASRTKKTNAGNVLSPKSHNSRTLPRSPIKDMQPPPQSPSKPSYLARPTSPLKPASPLKTAASAATSAISASLHGMVEHARRGAGNAAAGLRRTASKEKAATAAVAASAHDKGKMAPPPRRAAAAAQQQQQQQQPERPLSQVSNHSAASNWTATSSATTVITKKTVGKGKTTLSATSTRKATGPMNTKSAAAKGAAAKAAGAPAKKVVVAEPAAGRRVLRKRN</sequence>
<dbReference type="InterPro" id="IPR018867">
    <property type="entry name" value="Cell_div_borealin"/>
</dbReference>
<evidence type="ECO:0000256" key="6">
    <source>
        <dbReference type="ARBA" id="ARBA00022776"/>
    </source>
</evidence>
<evidence type="ECO:0000313" key="13">
    <source>
        <dbReference type="Proteomes" id="UP000019373"/>
    </source>
</evidence>
<feature type="compositionally biased region" description="Low complexity" evidence="10">
    <location>
        <begin position="343"/>
        <end position="369"/>
    </location>
</feature>
<accession>U1GER6</accession>
<feature type="region of interest" description="Disordered" evidence="10">
    <location>
        <begin position="139"/>
        <end position="264"/>
    </location>
</feature>
<keyword evidence="6" id="KW-0498">Mitosis</keyword>
<evidence type="ECO:0000256" key="5">
    <source>
        <dbReference type="ARBA" id="ARBA00022618"/>
    </source>
</evidence>
<keyword evidence="4" id="KW-0158">Chromosome</keyword>
<dbReference type="GO" id="GO:0005634">
    <property type="term" value="C:nucleus"/>
    <property type="evidence" value="ECO:0007669"/>
    <property type="project" value="UniProtKB-SubCell"/>
</dbReference>
<feature type="domain" description="Borealin N-terminal" evidence="11">
    <location>
        <begin position="41"/>
        <end position="97"/>
    </location>
</feature>
<feature type="compositionally biased region" description="Polar residues" evidence="10">
    <location>
        <begin position="370"/>
        <end position="386"/>
    </location>
</feature>
<protein>
    <recommendedName>
        <fullName evidence="11">Borealin N-terminal domain-containing protein</fullName>
    </recommendedName>
</protein>
<keyword evidence="13" id="KW-1185">Reference proteome</keyword>
<dbReference type="PANTHER" id="PTHR16040:SF7">
    <property type="entry name" value="AUSTRALIN, ISOFORM A-RELATED"/>
    <property type="match status" value="1"/>
</dbReference>
<dbReference type="GO" id="GO:0000775">
    <property type="term" value="C:chromosome, centromeric region"/>
    <property type="evidence" value="ECO:0007669"/>
    <property type="project" value="UniProtKB-SubCell"/>
</dbReference>
<keyword evidence="8" id="KW-0131">Cell cycle</keyword>
<dbReference type="EMBL" id="KE721353">
    <property type="protein sequence ID" value="ERF70216.1"/>
    <property type="molecule type" value="Genomic_DNA"/>
</dbReference>
<evidence type="ECO:0000256" key="8">
    <source>
        <dbReference type="ARBA" id="ARBA00023306"/>
    </source>
</evidence>